<protein>
    <submittedName>
        <fullName evidence="9">Uncharacterized protein DUF2029</fullName>
    </submittedName>
</protein>
<dbReference type="GO" id="GO:0016758">
    <property type="term" value="F:hexosyltransferase activity"/>
    <property type="evidence" value="ECO:0007669"/>
    <property type="project" value="InterPro"/>
</dbReference>
<comment type="subcellular location">
    <subcellularLocation>
        <location evidence="1">Cell membrane</location>
        <topology evidence="1">Multi-pass membrane protein</topology>
    </subcellularLocation>
</comment>
<evidence type="ECO:0000313" key="9">
    <source>
        <dbReference type="EMBL" id="PWK27972.1"/>
    </source>
</evidence>
<evidence type="ECO:0000256" key="6">
    <source>
        <dbReference type="ARBA" id="ARBA00023136"/>
    </source>
</evidence>
<proteinExistence type="inferred from homology"/>
<comment type="similarity">
    <text evidence="7">Belongs to the glycosyltransferase 87 family.</text>
</comment>
<evidence type="ECO:0000313" key="10">
    <source>
        <dbReference type="Proteomes" id="UP000245489"/>
    </source>
</evidence>
<evidence type="ECO:0000256" key="2">
    <source>
        <dbReference type="ARBA" id="ARBA00022475"/>
    </source>
</evidence>
<evidence type="ECO:0000256" key="7">
    <source>
        <dbReference type="ARBA" id="ARBA00024033"/>
    </source>
</evidence>
<feature type="transmembrane region" description="Helical" evidence="8">
    <location>
        <begin position="356"/>
        <end position="375"/>
    </location>
</feature>
<evidence type="ECO:0000256" key="3">
    <source>
        <dbReference type="ARBA" id="ARBA00022679"/>
    </source>
</evidence>
<keyword evidence="2" id="KW-1003">Cell membrane</keyword>
<feature type="transmembrane region" description="Helical" evidence="8">
    <location>
        <begin position="257"/>
        <end position="273"/>
    </location>
</feature>
<comment type="caution">
    <text evidence="9">The sequence shown here is derived from an EMBL/GenBank/DDBJ whole genome shotgun (WGS) entry which is preliminary data.</text>
</comment>
<keyword evidence="10" id="KW-1185">Reference proteome</keyword>
<feature type="transmembrane region" description="Helical" evidence="8">
    <location>
        <begin position="119"/>
        <end position="150"/>
    </location>
</feature>
<dbReference type="OrthoDB" id="1070018at2"/>
<dbReference type="EMBL" id="QGGO01000005">
    <property type="protein sequence ID" value="PWK27972.1"/>
    <property type="molecule type" value="Genomic_DNA"/>
</dbReference>
<evidence type="ECO:0000256" key="8">
    <source>
        <dbReference type="SAM" id="Phobius"/>
    </source>
</evidence>
<gene>
    <name evidence="9" type="ORF">LV89_01379</name>
</gene>
<feature type="transmembrane region" description="Helical" evidence="8">
    <location>
        <begin position="324"/>
        <end position="344"/>
    </location>
</feature>
<accession>A0A316EEA2</accession>
<evidence type="ECO:0000256" key="1">
    <source>
        <dbReference type="ARBA" id="ARBA00004651"/>
    </source>
</evidence>
<feature type="transmembrane region" description="Helical" evidence="8">
    <location>
        <begin position="84"/>
        <end position="107"/>
    </location>
</feature>
<evidence type="ECO:0000256" key="5">
    <source>
        <dbReference type="ARBA" id="ARBA00022989"/>
    </source>
</evidence>
<feature type="transmembrane region" description="Helical" evidence="8">
    <location>
        <begin position="302"/>
        <end position="318"/>
    </location>
</feature>
<name>A0A316EEA2_9BACT</name>
<dbReference type="Proteomes" id="UP000245489">
    <property type="component" value="Unassembled WGS sequence"/>
</dbReference>
<dbReference type="Pfam" id="PF09594">
    <property type="entry name" value="GT87"/>
    <property type="match status" value="1"/>
</dbReference>
<keyword evidence="4 8" id="KW-0812">Transmembrane</keyword>
<feature type="transmembrane region" description="Helical" evidence="8">
    <location>
        <begin position="162"/>
        <end position="181"/>
    </location>
</feature>
<dbReference type="RefSeq" id="WP_109742132.1">
    <property type="nucleotide sequence ID" value="NZ_QGGO01000005.1"/>
</dbReference>
<keyword evidence="5 8" id="KW-1133">Transmembrane helix</keyword>
<evidence type="ECO:0000256" key="4">
    <source>
        <dbReference type="ARBA" id="ARBA00022692"/>
    </source>
</evidence>
<reference evidence="9 10" key="1">
    <citation type="submission" date="2018-05" db="EMBL/GenBank/DDBJ databases">
        <title>Genomic Encyclopedia of Archaeal and Bacterial Type Strains, Phase II (KMG-II): from individual species to whole genera.</title>
        <authorList>
            <person name="Goeker M."/>
        </authorList>
    </citation>
    <scope>NUCLEOTIDE SEQUENCE [LARGE SCALE GENOMIC DNA]</scope>
    <source>
        <strain evidence="9 10">DSM 22214</strain>
    </source>
</reference>
<dbReference type="GO" id="GO:0005886">
    <property type="term" value="C:plasma membrane"/>
    <property type="evidence" value="ECO:0007669"/>
    <property type="project" value="UniProtKB-SubCell"/>
</dbReference>
<feature type="transmembrane region" description="Helical" evidence="8">
    <location>
        <begin position="279"/>
        <end position="295"/>
    </location>
</feature>
<keyword evidence="3" id="KW-0808">Transferase</keyword>
<dbReference type="AlphaFoldDB" id="A0A316EEA2"/>
<keyword evidence="6 8" id="KW-0472">Membrane</keyword>
<organism evidence="9 10">
    <name type="scientific">Arcicella aurantiaca</name>
    <dbReference type="NCBI Taxonomy" id="591202"/>
    <lineage>
        <taxon>Bacteria</taxon>
        <taxon>Pseudomonadati</taxon>
        <taxon>Bacteroidota</taxon>
        <taxon>Cytophagia</taxon>
        <taxon>Cytophagales</taxon>
        <taxon>Flectobacillaceae</taxon>
        <taxon>Arcicella</taxon>
    </lineage>
</organism>
<feature type="transmembrane region" description="Helical" evidence="8">
    <location>
        <begin position="193"/>
        <end position="212"/>
    </location>
</feature>
<sequence length="387" mass="44871">MNTFWHKTKSFFSQEKVVWGIYILAGFVIALQHYLHGSYNNYKIFKASTAHLLARQNLHVEYPNEYFDLFLYHPSFAVLFAPFAWMPMWVGMCFWNVFSALTVFYAIKFLPISAKQKNFVWWFVFVELMTALHNLQTNPLIAALIVWTFVNLENQKTVATGFVSSLGFFIKGYGGISAALLPFYRKDFFKNVFVYILFFGILAILPAFVVGFDQLPRLYSEWQTLLIEDHKVNYGVSIIGLICTLITTSIPIIYIQLVGLICLGLFLAYGFFLVKNQDLTLRLSVVAYLMMWVILFNHAAESNTHVISVVGVAFWYLISPRNKLTKALVIFVFILTILSPTDVFPKFIRDKYVIPYNLKALPVLLVWLHLQYLVFTQKYQPLHEQND</sequence>
<dbReference type="InterPro" id="IPR018584">
    <property type="entry name" value="GT87"/>
</dbReference>
<feature type="transmembrane region" description="Helical" evidence="8">
    <location>
        <begin position="17"/>
        <end position="35"/>
    </location>
</feature>